<sequence length="68" mass="7457">MIAALAEYCYSGGLYYPILEAAHANVELKDQIYLDYPLPLACADDDDYILPLHAVVADRILLLASNGN</sequence>
<dbReference type="Proteomes" id="UP001302652">
    <property type="component" value="Chromosome 1"/>
</dbReference>
<dbReference type="EMBL" id="CP136513">
    <property type="protein sequence ID" value="WOD19118.1"/>
    <property type="molecule type" value="Genomic_DNA"/>
</dbReference>
<gene>
    <name evidence="1" type="ORF">RW095_22915</name>
</gene>
<accession>A0ABZ0ESR9</accession>
<organism evidence="1 2">
    <name type="scientific">Paraburkholderia kirstenboschensis</name>
    <dbReference type="NCBI Taxonomy" id="1245436"/>
    <lineage>
        <taxon>Bacteria</taxon>
        <taxon>Pseudomonadati</taxon>
        <taxon>Pseudomonadota</taxon>
        <taxon>Betaproteobacteria</taxon>
        <taxon>Burkholderiales</taxon>
        <taxon>Burkholderiaceae</taxon>
        <taxon>Paraburkholderia</taxon>
    </lineage>
</organism>
<dbReference type="RefSeq" id="WP_317021288.1">
    <property type="nucleotide sequence ID" value="NZ_CP136513.1"/>
</dbReference>
<protein>
    <submittedName>
        <fullName evidence="1">Uncharacterized protein</fullName>
    </submittedName>
</protein>
<proteinExistence type="predicted"/>
<name>A0ABZ0ESR9_9BURK</name>
<evidence type="ECO:0000313" key="2">
    <source>
        <dbReference type="Proteomes" id="UP001302652"/>
    </source>
</evidence>
<reference evidence="1 2" key="1">
    <citation type="submission" date="2023-10" db="EMBL/GenBank/DDBJ databases">
        <title>Surface-active antibiotics is a multifunctional adaptation for post-fire microbes.</title>
        <authorList>
            <person name="Liu M.D."/>
            <person name="Du Y."/>
            <person name="Koupaei S.K."/>
            <person name="Kim N.R."/>
            <person name="Zhang W."/>
            <person name="Traxler M.F."/>
        </authorList>
    </citation>
    <scope>NUCLEOTIDE SEQUENCE [LARGE SCALE GENOMIC DNA]</scope>
    <source>
        <strain evidence="1 2">F3</strain>
    </source>
</reference>
<keyword evidence="2" id="KW-1185">Reference proteome</keyword>
<evidence type="ECO:0000313" key="1">
    <source>
        <dbReference type="EMBL" id="WOD19118.1"/>
    </source>
</evidence>